<dbReference type="InterPro" id="IPR012334">
    <property type="entry name" value="Pectin_lyas_fold"/>
</dbReference>
<accession>A0A4S8HVH0</accession>
<dbReference type="InterPro" id="IPR008979">
    <property type="entry name" value="Galactose-bd-like_sf"/>
</dbReference>
<dbReference type="Gene3D" id="2.60.120.260">
    <property type="entry name" value="Galactose-binding domain-like"/>
    <property type="match status" value="1"/>
</dbReference>
<dbReference type="PANTHER" id="PTHR42970">
    <property type="entry name" value="PECTATE LYASE C-RELATED"/>
    <property type="match status" value="1"/>
</dbReference>
<name>A0A4S8HVH0_9BACT</name>
<dbReference type="Proteomes" id="UP000306918">
    <property type="component" value="Unassembled WGS sequence"/>
</dbReference>
<dbReference type="InterPro" id="IPR052063">
    <property type="entry name" value="Polysaccharide_Lyase_1"/>
</dbReference>
<dbReference type="PANTHER" id="PTHR42970:SF1">
    <property type="entry name" value="PECTATE LYASE C-RELATED"/>
    <property type="match status" value="1"/>
</dbReference>
<sequence>MKTNQNSFIRLKKCFRYLGVGALLLSGSQMMAQQLAFPTAQGFGRFATGGRGGKVYAVTNLSDSGAGSFREALSSFPGEPLTIVFKVGGTINLLSKLHIKRSDLTIAGQTAPGGGICLVGHSFILNGARAVSLGGNHGNVIIRYIRSRPGSTLSTGVYGFDMENCHDVMIDHCSFSWANEECAAMYDTKNVTVQWSIFSEGLYNAGHAKGVRGYGGVWGGQNASYHHNLIAHQNSRAIRFGGARAHDTMALVDYRNNVIYNSGGAGAAYGGEIEIAGGISQINMVNNYYKPGPASSSLNFVQASYNAIGIGKWYVDGNYMNGNSGKTSNNWTGVDLSKIPTAQQPATKSTVPFSLAGADIATQTAQAAYSDVLLNAGATLPVRDAVDVRIVNETTNGTAPVRGATSGKFGIIDSPSEVGGWPAYDAGTAPTDTDNDGMPDAWETANGTDPAIADNNSDPDADGYTNLEEYLNFLTGENSGSAIGPIITIQENATGFCSVNGTVDNNNAGYTGSGFANVDDGVGLGVTWNVNIPVTGTYVLTWRYANGGGVNRPGKLLINDAEVLSGIDFPATAGWTTWTDVSISQSFTAGQNTIRLESTVDSGLSNIDYLKVSGNNPTEVSCSGTARTTTGGQSLSVEGSARSLKSVSSVYPNPTTGMFTVSSVGKFDYIIFDQQGKQVEKGTAENKTKVGSALKAGIYFLKVVKSGNPEILKIVKQ</sequence>
<dbReference type="GO" id="GO:0046872">
    <property type="term" value="F:metal ion binding"/>
    <property type="evidence" value="ECO:0007669"/>
    <property type="project" value="UniProtKB-KW"/>
</dbReference>
<dbReference type="OrthoDB" id="9803616at2"/>
<keyword evidence="3" id="KW-0732">Signal</keyword>
<dbReference type="PROSITE" id="PS51175">
    <property type="entry name" value="CBM6"/>
    <property type="match status" value="1"/>
</dbReference>
<feature type="signal peptide" evidence="3">
    <location>
        <begin position="1"/>
        <end position="32"/>
    </location>
</feature>
<dbReference type="SUPFAM" id="SSF51126">
    <property type="entry name" value="Pectin lyase-like"/>
    <property type="match status" value="1"/>
</dbReference>
<dbReference type="CDD" id="cd04082">
    <property type="entry name" value="CBM35_pectate_lyase-like"/>
    <property type="match status" value="1"/>
</dbReference>
<dbReference type="RefSeq" id="WP_136577810.1">
    <property type="nucleotide sequence ID" value="NZ_STFF01000003.1"/>
</dbReference>
<protein>
    <submittedName>
        <fullName evidence="5">T9SS type A sorting domain-containing protein</fullName>
    </submittedName>
</protein>
<proteinExistence type="predicted"/>
<dbReference type="SUPFAM" id="SSF49785">
    <property type="entry name" value="Galactose-binding domain-like"/>
    <property type="match status" value="1"/>
</dbReference>
<dbReference type="InterPro" id="IPR011050">
    <property type="entry name" value="Pectin_lyase_fold/virulence"/>
</dbReference>
<dbReference type="InterPro" id="IPR005084">
    <property type="entry name" value="CBM6"/>
</dbReference>
<dbReference type="EMBL" id="STFF01000003">
    <property type="protein sequence ID" value="THU39678.1"/>
    <property type="molecule type" value="Genomic_DNA"/>
</dbReference>
<dbReference type="Pfam" id="PF16990">
    <property type="entry name" value="CBM_35"/>
    <property type="match status" value="1"/>
</dbReference>
<evidence type="ECO:0000313" key="6">
    <source>
        <dbReference type="Proteomes" id="UP000306918"/>
    </source>
</evidence>
<keyword evidence="1" id="KW-0479">Metal-binding</keyword>
<dbReference type="Pfam" id="PF18962">
    <property type="entry name" value="Por_Secre_tail"/>
    <property type="match status" value="1"/>
</dbReference>
<organism evidence="5 6">
    <name type="scientific">Niastella caeni</name>
    <dbReference type="NCBI Taxonomy" id="2569763"/>
    <lineage>
        <taxon>Bacteria</taxon>
        <taxon>Pseudomonadati</taxon>
        <taxon>Bacteroidota</taxon>
        <taxon>Chitinophagia</taxon>
        <taxon>Chitinophagales</taxon>
        <taxon>Chitinophagaceae</taxon>
        <taxon>Niastella</taxon>
    </lineage>
</organism>
<reference evidence="5 6" key="1">
    <citation type="submission" date="2019-04" db="EMBL/GenBank/DDBJ databases">
        <title>Niastella caeni sp. nov., isolated from activated sludge.</title>
        <authorList>
            <person name="Sheng M."/>
        </authorList>
    </citation>
    <scope>NUCLEOTIDE SEQUENCE [LARGE SCALE GENOMIC DNA]</scope>
    <source>
        <strain evidence="5 6">HX-2-15</strain>
    </source>
</reference>
<gene>
    <name evidence="5" type="ORF">FAM09_14370</name>
</gene>
<evidence type="ECO:0000259" key="4">
    <source>
        <dbReference type="PROSITE" id="PS51175"/>
    </source>
</evidence>
<feature type="domain" description="CBM6" evidence="4">
    <location>
        <begin position="487"/>
        <end position="613"/>
    </location>
</feature>
<dbReference type="InterPro" id="IPR026444">
    <property type="entry name" value="Secre_tail"/>
</dbReference>
<evidence type="ECO:0000256" key="1">
    <source>
        <dbReference type="ARBA" id="ARBA00022723"/>
    </source>
</evidence>
<dbReference type="AlphaFoldDB" id="A0A4S8HVH0"/>
<dbReference type="NCBIfam" id="TIGR04183">
    <property type="entry name" value="Por_Secre_tail"/>
    <property type="match status" value="1"/>
</dbReference>
<keyword evidence="2" id="KW-0325">Glycoprotein</keyword>
<evidence type="ECO:0000256" key="2">
    <source>
        <dbReference type="ARBA" id="ARBA00023180"/>
    </source>
</evidence>
<dbReference type="Gene3D" id="2.160.20.10">
    <property type="entry name" value="Single-stranded right-handed beta-helix, Pectin lyase-like"/>
    <property type="match status" value="1"/>
</dbReference>
<comment type="caution">
    <text evidence="5">The sequence shown here is derived from an EMBL/GenBank/DDBJ whole genome shotgun (WGS) entry which is preliminary data.</text>
</comment>
<evidence type="ECO:0000256" key="3">
    <source>
        <dbReference type="SAM" id="SignalP"/>
    </source>
</evidence>
<dbReference type="GO" id="GO:0030246">
    <property type="term" value="F:carbohydrate binding"/>
    <property type="evidence" value="ECO:0007669"/>
    <property type="project" value="InterPro"/>
</dbReference>
<evidence type="ECO:0000313" key="5">
    <source>
        <dbReference type="EMBL" id="THU39678.1"/>
    </source>
</evidence>
<keyword evidence="6" id="KW-1185">Reference proteome</keyword>
<feature type="chain" id="PRO_5020888576" evidence="3">
    <location>
        <begin position="33"/>
        <end position="717"/>
    </location>
</feature>